<keyword evidence="5" id="KW-1185">Reference proteome</keyword>
<dbReference type="Gene3D" id="2.60.40.790">
    <property type="match status" value="1"/>
</dbReference>
<dbReference type="InterPro" id="IPR008978">
    <property type="entry name" value="HSP20-like_chaperone"/>
</dbReference>
<evidence type="ECO:0000313" key="5">
    <source>
        <dbReference type="Proteomes" id="UP000824469"/>
    </source>
</evidence>
<comment type="similarity">
    <text evidence="1">Belongs to the p23/wos2 family.</text>
</comment>
<gene>
    <name evidence="4" type="ORF">KI387_017033</name>
</gene>
<evidence type="ECO:0000259" key="3">
    <source>
        <dbReference type="PROSITE" id="PS51203"/>
    </source>
</evidence>
<dbReference type="PANTHER" id="PTHR22932">
    <property type="entry name" value="TELOMERASE-BINDING PROTEIN P23 HSP90 CO-CHAPERONE"/>
    <property type="match status" value="1"/>
</dbReference>
<dbReference type="GO" id="GO:0006457">
    <property type="term" value="P:protein folding"/>
    <property type="evidence" value="ECO:0007669"/>
    <property type="project" value="TreeGrafter"/>
</dbReference>
<dbReference type="Proteomes" id="UP000824469">
    <property type="component" value="Unassembled WGS sequence"/>
</dbReference>
<feature type="non-terminal residue" evidence="4">
    <location>
        <position position="162"/>
    </location>
</feature>
<dbReference type="SUPFAM" id="SSF49764">
    <property type="entry name" value="HSP20-like chaperones"/>
    <property type="match status" value="1"/>
</dbReference>
<dbReference type="InterPro" id="IPR007052">
    <property type="entry name" value="CS_dom"/>
</dbReference>
<feature type="region of interest" description="Disordered" evidence="2">
    <location>
        <begin position="113"/>
        <end position="162"/>
    </location>
</feature>
<protein>
    <recommendedName>
        <fullName evidence="3">CS domain-containing protein</fullName>
    </recommendedName>
</protein>
<dbReference type="GO" id="GO:0005634">
    <property type="term" value="C:nucleus"/>
    <property type="evidence" value="ECO:0007669"/>
    <property type="project" value="TreeGrafter"/>
</dbReference>
<dbReference type="OMA" id="EVTINFY"/>
<dbReference type="FunFam" id="2.60.40.790:FF:000013">
    <property type="entry name" value="Very-long-chain (3R)-3-hydroxyacyl-CoA dehydratase"/>
    <property type="match status" value="1"/>
</dbReference>
<dbReference type="Pfam" id="PF04969">
    <property type="entry name" value="CS"/>
    <property type="match status" value="1"/>
</dbReference>
<dbReference type="EMBL" id="JAHRHJ020000003">
    <property type="protein sequence ID" value="KAH9322394.1"/>
    <property type="molecule type" value="Genomic_DNA"/>
</dbReference>
<dbReference type="PANTHER" id="PTHR22932:SF11">
    <property type="entry name" value="CO-CHAPERONE PROTEIN P23"/>
    <property type="match status" value="1"/>
</dbReference>
<evidence type="ECO:0000313" key="4">
    <source>
        <dbReference type="EMBL" id="KAH9322394.1"/>
    </source>
</evidence>
<feature type="non-terminal residue" evidence="4">
    <location>
        <position position="1"/>
    </location>
</feature>
<organism evidence="4 5">
    <name type="scientific">Taxus chinensis</name>
    <name type="common">Chinese yew</name>
    <name type="synonym">Taxus wallichiana var. chinensis</name>
    <dbReference type="NCBI Taxonomy" id="29808"/>
    <lineage>
        <taxon>Eukaryota</taxon>
        <taxon>Viridiplantae</taxon>
        <taxon>Streptophyta</taxon>
        <taxon>Embryophyta</taxon>
        <taxon>Tracheophyta</taxon>
        <taxon>Spermatophyta</taxon>
        <taxon>Pinopsida</taxon>
        <taxon>Pinidae</taxon>
        <taxon>Conifers II</taxon>
        <taxon>Cupressales</taxon>
        <taxon>Taxaceae</taxon>
        <taxon>Taxus</taxon>
    </lineage>
</organism>
<dbReference type="GO" id="GO:0051131">
    <property type="term" value="P:chaperone-mediated protein complex assembly"/>
    <property type="evidence" value="ECO:0007669"/>
    <property type="project" value="TreeGrafter"/>
</dbReference>
<dbReference type="GO" id="GO:0101031">
    <property type="term" value="C:protein folding chaperone complex"/>
    <property type="evidence" value="ECO:0007669"/>
    <property type="project" value="UniProtKB-ARBA"/>
</dbReference>
<dbReference type="GO" id="GO:0051879">
    <property type="term" value="F:Hsp90 protein binding"/>
    <property type="evidence" value="ECO:0007669"/>
    <property type="project" value="InterPro"/>
</dbReference>
<proteinExistence type="inferred from homology"/>
<evidence type="ECO:0000256" key="2">
    <source>
        <dbReference type="SAM" id="MobiDB-lite"/>
    </source>
</evidence>
<accession>A0AA38GIF9</accession>
<feature type="domain" description="CS" evidence="3">
    <location>
        <begin position="1"/>
        <end position="89"/>
    </location>
</feature>
<dbReference type="GO" id="GO:0051087">
    <property type="term" value="F:protein-folding chaperone binding"/>
    <property type="evidence" value="ECO:0007669"/>
    <property type="project" value="TreeGrafter"/>
</dbReference>
<dbReference type="GO" id="GO:0005829">
    <property type="term" value="C:cytosol"/>
    <property type="evidence" value="ECO:0007669"/>
    <property type="project" value="TreeGrafter"/>
</dbReference>
<dbReference type="PROSITE" id="PS51203">
    <property type="entry name" value="CS"/>
    <property type="match status" value="1"/>
</dbReference>
<feature type="compositionally biased region" description="Acidic residues" evidence="2">
    <location>
        <begin position="132"/>
        <end position="148"/>
    </location>
</feature>
<name>A0AA38GIF9_TAXCH</name>
<dbReference type="InterPro" id="IPR045250">
    <property type="entry name" value="p23-like"/>
</dbReference>
<dbReference type="AlphaFoldDB" id="A0AA38GIF9"/>
<comment type="caution">
    <text evidence="4">The sequence shown here is derived from an EMBL/GenBank/DDBJ whole genome shotgun (WGS) entry which is preliminary data.</text>
</comment>
<reference evidence="4 5" key="1">
    <citation type="journal article" date="2021" name="Nat. Plants">
        <title>The Taxus genome provides insights into paclitaxel biosynthesis.</title>
        <authorList>
            <person name="Xiong X."/>
            <person name="Gou J."/>
            <person name="Liao Q."/>
            <person name="Li Y."/>
            <person name="Zhou Q."/>
            <person name="Bi G."/>
            <person name="Li C."/>
            <person name="Du R."/>
            <person name="Wang X."/>
            <person name="Sun T."/>
            <person name="Guo L."/>
            <person name="Liang H."/>
            <person name="Lu P."/>
            <person name="Wu Y."/>
            <person name="Zhang Z."/>
            <person name="Ro D.K."/>
            <person name="Shang Y."/>
            <person name="Huang S."/>
            <person name="Yan J."/>
        </authorList>
    </citation>
    <scope>NUCLEOTIDE SEQUENCE [LARGE SCALE GENOMIC DNA]</scope>
    <source>
        <strain evidence="4">Ta-2019</strain>
    </source>
</reference>
<dbReference type="CDD" id="cd06465">
    <property type="entry name" value="p23_hB-ind1_like"/>
    <property type="match status" value="1"/>
</dbReference>
<evidence type="ECO:0000256" key="1">
    <source>
        <dbReference type="ARBA" id="ARBA00025733"/>
    </source>
</evidence>
<sequence>RHPEVKWAQRSDKLYITIELPDANNPKVKLEPEGNFCFSAVVGKDQALYEVDLDFFDRVNVEDSKINIGLRNIVCVVKKEEKKWWKQLVKTEGKRLPFLKVDWNKWVDEDEENDVGEGMDLGGVDFSKLGMGDDDVDDNEPEDDDEFGSENQAAEGKLSKEL</sequence>